<dbReference type="Proteomes" id="UP001206925">
    <property type="component" value="Unassembled WGS sequence"/>
</dbReference>
<sequence length="94" mass="10577">MPEKRIFASWLGNPDGFAAMVAFPSGHRDEKLLRMIMASGQSDETELELTTSDADRATASRKPAGEAWLEHQNIDEFLQPYRSIDELLNFDFGS</sequence>
<evidence type="ECO:0000313" key="2">
    <source>
        <dbReference type="Proteomes" id="UP001206925"/>
    </source>
</evidence>
<comment type="caution">
    <text evidence="1">The sequence shown here is derived from an EMBL/GenBank/DDBJ whole genome shotgun (WGS) entry which is preliminary data.</text>
</comment>
<name>A0AAD5BZI3_AMBAR</name>
<proteinExistence type="predicted"/>
<keyword evidence="2" id="KW-1185">Reference proteome</keyword>
<dbReference type="EMBL" id="JAMZMK010010203">
    <property type="protein sequence ID" value="KAI7732601.1"/>
    <property type="molecule type" value="Genomic_DNA"/>
</dbReference>
<evidence type="ECO:0000313" key="1">
    <source>
        <dbReference type="EMBL" id="KAI7732601.1"/>
    </source>
</evidence>
<reference evidence="1" key="1">
    <citation type="submission" date="2022-06" db="EMBL/GenBank/DDBJ databases">
        <title>Uncovering the hologenomic basis of an extraordinary plant invasion.</title>
        <authorList>
            <person name="Bieker V.C."/>
            <person name="Martin M.D."/>
            <person name="Gilbert T."/>
            <person name="Hodgins K."/>
            <person name="Battlay P."/>
            <person name="Petersen B."/>
            <person name="Wilson J."/>
        </authorList>
    </citation>
    <scope>NUCLEOTIDE SEQUENCE</scope>
    <source>
        <strain evidence="1">AA19_3_7</strain>
        <tissue evidence="1">Leaf</tissue>
    </source>
</reference>
<organism evidence="1 2">
    <name type="scientific">Ambrosia artemisiifolia</name>
    <name type="common">Common ragweed</name>
    <dbReference type="NCBI Taxonomy" id="4212"/>
    <lineage>
        <taxon>Eukaryota</taxon>
        <taxon>Viridiplantae</taxon>
        <taxon>Streptophyta</taxon>
        <taxon>Embryophyta</taxon>
        <taxon>Tracheophyta</taxon>
        <taxon>Spermatophyta</taxon>
        <taxon>Magnoliopsida</taxon>
        <taxon>eudicotyledons</taxon>
        <taxon>Gunneridae</taxon>
        <taxon>Pentapetalae</taxon>
        <taxon>asterids</taxon>
        <taxon>campanulids</taxon>
        <taxon>Asterales</taxon>
        <taxon>Asteraceae</taxon>
        <taxon>Asteroideae</taxon>
        <taxon>Heliantheae alliance</taxon>
        <taxon>Heliantheae</taxon>
        <taxon>Ambrosia</taxon>
    </lineage>
</organism>
<gene>
    <name evidence="1" type="ORF">M8C21_023747</name>
</gene>
<accession>A0AAD5BZI3</accession>
<dbReference type="AlphaFoldDB" id="A0AAD5BZI3"/>
<protein>
    <submittedName>
        <fullName evidence="1">Uncharacterized protein</fullName>
    </submittedName>
</protein>